<reference evidence="12" key="2">
    <citation type="submission" date="2025-08" db="UniProtKB">
        <authorList>
            <consortium name="RefSeq"/>
        </authorList>
    </citation>
    <scope>IDENTIFICATION</scope>
    <source>
        <tissue evidence="12">Adult</tissue>
    </source>
</reference>
<evidence type="ECO:0000256" key="1">
    <source>
        <dbReference type="ARBA" id="ARBA00004240"/>
    </source>
</evidence>
<comment type="cofactor">
    <cofactor evidence="6">
        <name>Ca(2+)</name>
        <dbReference type="ChEBI" id="CHEBI:29108"/>
    </cofactor>
</comment>
<dbReference type="Proteomes" id="UP001652620">
    <property type="component" value="Chromosome 1"/>
</dbReference>
<reference evidence="11" key="1">
    <citation type="submission" date="2025-05" db="UniProtKB">
        <authorList>
            <consortium name="RefSeq"/>
        </authorList>
    </citation>
    <scope>NUCLEOTIDE SEQUENCE [LARGE SCALE GENOMIC DNA]</scope>
</reference>
<dbReference type="RefSeq" id="XP_011200615.2">
    <property type="nucleotide sequence ID" value="XM_011202313.3"/>
</dbReference>
<evidence type="ECO:0000256" key="8">
    <source>
        <dbReference type="SAM" id="MobiDB-lite"/>
    </source>
</evidence>
<dbReference type="GO" id="GO:0005975">
    <property type="term" value="P:carbohydrate metabolic process"/>
    <property type="evidence" value="ECO:0007669"/>
    <property type="project" value="InterPro"/>
</dbReference>
<sequence length="860" mass="97603">MARESIFKNLNSPNLLNTYARSECYRSPSILISYLKKSSYLKFNMNIKSLSIYLNYNVIGLCILALTSFVALTLSESIPTQNMSRKERAELRNEARDMFYHAFRAYMDNAYPADELMPLSCKGRYRGVTPSRGDMDDILGNFSMTLVDSIDTLVLLEDFDEFERAVRLVIQDVQFDSDIIVSVFETNIRMVGGLLSAHVLAEYIQKNRGIMLWYSGEMLEMARDLGYRLLPAFNTSTGIPHARVNLRHGIKDEQLKKSRETCTACAGTILLEFAALSRLSGDPVFEARAHKAMDALWKLRHRGSDLMGTVLNIHSGDWVRRDSGVGAGIDSYYEYLFKSYVLLGDDKYLARFNRHYNAVMKYVSEGPMLLDVLMHRPHAKSRNFMDSLLAFWPGLQVLSGDIKPAVQTHEMLYQVMQMHTFIPEAFTVDFQIHWGQHHLRPEFIESTYFLFRATGDHHYLQVGKKALKTLQKYAKVPCGYAAVNDVRTGKHEDRMDSFVLSETFKYLYLLFSEPHDLVVDVDEFVFTTEAHLLPLTIAQLGNTTFSFRQTDEHNVLDFMRTCPKSNKLFPEKVRKPLRNFITGSCPRVPTGKRLRALDFQASNADHLRAIYDMGITIVSLGDGKVRLFHSFYNAKSPDDGEMGLLFMQEMLELTKIQNMNQLAQLQAVAYSPNDKSNDWTALMAGPSHFSPELMGDRFVEGELVMATPFRACEEPSNKAEISGKILIAERGDCTFVSKARLAQAAGALALIVCDNVPGSSGETQPMFAMSGDGTNDVTIPVVFMYSQEFIKLSNVMKEKPKLIVRIMQMIEFKRWQLARDSTKTTTNYQMTIHTKISKATSTKNGNAERTAETDNIKEDL</sequence>
<keyword evidence="4" id="KW-0325">Glycoprotein</keyword>
<evidence type="ECO:0000256" key="9">
    <source>
        <dbReference type="SAM" id="Phobius"/>
    </source>
</evidence>
<feature type="active site" description="Proton donor" evidence="5">
    <location>
        <position position="185"/>
    </location>
</feature>
<feature type="domain" description="PA" evidence="10">
    <location>
        <begin position="699"/>
        <end position="784"/>
    </location>
</feature>
<dbReference type="GO" id="GO:0044322">
    <property type="term" value="C:endoplasmic reticulum quality control compartment"/>
    <property type="evidence" value="ECO:0007669"/>
    <property type="project" value="GOC"/>
</dbReference>
<dbReference type="PANTHER" id="PTHR45679:SF2">
    <property type="entry name" value="ER DEGRADATION-ENHANCING ALPHA-MANNOSIDASE-LIKE PROTEIN 3"/>
    <property type="match status" value="1"/>
</dbReference>
<dbReference type="GO" id="GO:0016020">
    <property type="term" value="C:membrane"/>
    <property type="evidence" value="ECO:0007669"/>
    <property type="project" value="InterPro"/>
</dbReference>
<keyword evidence="11" id="KW-1185">Reference proteome</keyword>
<keyword evidence="3" id="KW-0256">Endoplasmic reticulum</keyword>
<accession>A0A6I9VCB0</accession>
<dbReference type="InterPro" id="IPR046450">
    <property type="entry name" value="PA_dom_sf"/>
</dbReference>
<evidence type="ECO:0000256" key="3">
    <source>
        <dbReference type="ARBA" id="ARBA00022824"/>
    </source>
</evidence>
<dbReference type="PANTHER" id="PTHR45679">
    <property type="entry name" value="ER DEGRADATION-ENHANCING ALPHA-MANNOSIDASE-LIKE PROTEIN 2"/>
    <property type="match status" value="1"/>
</dbReference>
<keyword evidence="9" id="KW-1133">Transmembrane helix</keyword>
<dbReference type="InterPro" id="IPR036026">
    <property type="entry name" value="Seven-hairpin_glycosidases"/>
</dbReference>
<dbReference type="KEGG" id="bdr:105224273"/>
<dbReference type="SUPFAM" id="SSF48225">
    <property type="entry name" value="Seven-hairpin glycosidases"/>
    <property type="match status" value="1"/>
</dbReference>
<evidence type="ECO:0000256" key="2">
    <source>
        <dbReference type="ARBA" id="ARBA00007658"/>
    </source>
</evidence>
<dbReference type="Pfam" id="PF02225">
    <property type="entry name" value="PA"/>
    <property type="match status" value="1"/>
</dbReference>
<dbReference type="GO" id="GO:0005509">
    <property type="term" value="F:calcium ion binding"/>
    <property type="evidence" value="ECO:0007669"/>
    <property type="project" value="InterPro"/>
</dbReference>
<keyword evidence="6" id="KW-0106">Calcium</keyword>
<dbReference type="FunCoup" id="A0A6I9VCB0">
    <property type="interactions" value="1768"/>
</dbReference>
<feature type="compositionally biased region" description="Basic and acidic residues" evidence="8">
    <location>
        <begin position="849"/>
        <end position="860"/>
    </location>
</feature>
<dbReference type="InterPro" id="IPR044674">
    <property type="entry name" value="EDEM1/2/3"/>
</dbReference>
<organism evidence="11 12">
    <name type="scientific">Bactrocera dorsalis</name>
    <name type="common">Oriental fruit fly</name>
    <name type="synonym">Dacus dorsalis</name>
    <dbReference type="NCBI Taxonomy" id="27457"/>
    <lineage>
        <taxon>Eukaryota</taxon>
        <taxon>Metazoa</taxon>
        <taxon>Ecdysozoa</taxon>
        <taxon>Arthropoda</taxon>
        <taxon>Hexapoda</taxon>
        <taxon>Insecta</taxon>
        <taxon>Pterygota</taxon>
        <taxon>Neoptera</taxon>
        <taxon>Endopterygota</taxon>
        <taxon>Diptera</taxon>
        <taxon>Brachycera</taxon>
        <taxon>Muscomorpha</taxon>
        <taxon>Tephritoidea</taxon>
        <taxon>Tephritidae</taxon>
        <taxon>Bactrocera</taxon>
        <taxon>Bactrocera</taxon>
    </lineage>
</organism>
<keyword evidence="9" id="KW-0472">Membrane</keyword>
<name>A0A6I9VCB0_BACDO</name>
<dbReference type="Gene3D" id="3.50.30.30">
    <property type="match status" value="1"/>
</dbReference>
<dbReference type="GO" id="GO:0006986">
    <property type="term" value="P:response to unfolded protein"/>
    <property type="evidence" value="ECO:0007669"/>
    <property type="project" value="UniProtKB-KW"/>
</dbReference>
<evidence type="ECO:0000256" key="6">
    <source>
        <dbReference type="PIRSR" id="PIRSR601382-2"/>
    </source>
</evidence>
<feature type="region of interest" description="Disordered" evidence="8">
    <location>
        <begin position="838"/>
        <end position="860"/>
    </location>
</feature>
<dbReference type="InParanoid" id="A0A6I9VCB0"/>
<dbReference type="GeneID" id="105224273"/>
<evidence type="ECO:0000256" key="7">
    <source>
        <dbReference type="RuleBase" id="RU361193"/>
    </source>
</evidence>
<feature type="transmembrane region" description="Helical" evidence="9">
    <location>
        <begin position="52"/>
        <end position="74"/>
    </location>
</feature>
<keyword evidence="7" id="KW-0378">Hydrolase</keyword>
<dbReference type="Gene3D" id="1.50.10.10">
    <property type="match status" value="1"/>
</dbReference>
<evidence type="ECO:0000256" key="4">
    <source>
        <dbReference type="ARBA" id="ARBA00023180"/>
    </source>
</evidence>
<dbReference type="SUPFAM" id="SSF52025">
    <property type="entry name" value="PA domain"/>
    <property type="match status" value="1"/>
</dbReference>
<dbReference type="InterPro" id="IPR001382">
    <property type="entry name" value="Glyco_hydro_47"/>
</dbReference>
<feature type="compositionally biased region" description="Polar residues" evidence="8">
    <location>
        <begin position="838"/>
        <end position="847"/>
    </location>
</feature>
<evidence type="ECO:0000313" key="12">
    <source>
        <dbReference type="RefSeq" id="XP_011200615.2"/>
    </source>
</evidence>
<evidence type="ECO:0000259" key="10">
    <source>
        <dbReference type="Pfam" id="PF02225"/>
    </source>
</evidence>
<keyword evidence="7" id="KW-0326">Glycosidase</keyword>
<dbReference type="OrthoDB" id="8118055at2759"/>
<feature type="binding site" evidence="6">
    <location>
        <position position="528"/>
    </location>
    <ligand>
        <name>Ca(2+)</name>
        <dbReference type="ChEBI" id="CHEBI:29108"/>
    </ligand>
</feature>
<feature type="active site" description="Proton donor" evidence="5">
    <location>
        <position position="330"/>
    </location>
</feature>
<dbReference type="AlphaFoldDB" id="A0A6I9VCB0"/>
<protein>
    <recommendedName>
        <fullName evidence="7">alpha-1,2-Mannosidase</fullName>
        <ecNumber evidence="7">3.2.1.-</ecNumber>
    </recommendedName>
</protein>
<dbReference type="EC" id="3.2.1.-" evidence="7"/>
<comment type="subcellular location">
    <subcellularLocation>
        <location evidence="1">Endoplasmic reticulum</location>
    </subcellularLocation>
</comment>
<keyword evidence="9" id="KW-0812">Transmembrane</keyword>
<keyword evidence="6" id="KW-0479">Metal-binding</keyword>
<dbReference type="PRINTS" id="PR00747">
    <property type="entry name" value="GLYHDRLASE47"/>
</dbReference>
<evidence type="ECO:0000313" key="11">
    <source>
        <dbReference type="Proteomes" id="UP001652620"/>
    </source>
</evidence>
<proteinExistence type="inferred from homology"/>
<evidence type="ECO:0000256" key="5">
    <source>
        <dbReference type="PIRSR" id="PIRSR601382-1"/>
    </source>
</evidence>
<gene>
    <name evidence="12" type="primary">LOC105224273</name>
</gene>
<dbReference type="InterPro" id="IPR003137">
    <property type="entry name" value="PA_domain"/>
</dbReference>
<dbReference type="GO" id="GO:0004571">
    <property type="term" value="F:mannosyl-oligosaccharide 1,2-alpha-mannosidase activity"/>
    <property type="evidence" value="ECO:0007669"/>
    <property type="project" value="InterPro"/>
</dbReference>
<feature type="active site" description="Proton donor" evidence="5">
    <location>
        <position position="424"/>
    </location>
</feature>
<comment type="similarity">
    <text evidence="2 7">Belongs to the glycosyl hydrolase 47 family.</text>
</comment>
<feature type="active site" evidence="5">
    <location>
        <position position="442"/>
    </location>
</feature>
<dbReference type="InterPro" id="IPR012341">
    <property type="entry name" value="6hp_glycosidase-like_sf"/>
</dbReference>
<dbReference type="GO" id="GO:1904380">
    <property type="term" value="P:endoplasmic reticulum mannose trimming"/>
    <property type="evidence" value="ECO:0007669"/>
    <property type="project" value="InterPro"/>
</dbReference>
<dbReference type="Pfam" id="PF01532">
    <property type="entry name" value="Glyco_hydro_47"/>
    <property type="match status" value="1"/>
</dbReference>